<protein>
    <submittedName>
        <fullName evidence="2">DUF1769-domain-containing protein</fullName>
    </submittedName>
</protein>
<dbReference type="EMBL" id="BLAL01000009">
    <property type="protein sequence ID" value="GES73694.1"/>
    <property type="molecule type" value="Genomic_DNA"/>
</dbReference>
<feature type="domain" description="Domain of unknown function at the cortex 1" evidence="1">
    <location>
        <begin position="44"/>
        <end position="325"/>
    </location>
</feature>
<evidence type="ECO:0000259" key="1">
    <source>
        <dbReference type="Pfam" id="PF08588"/>
    </source>
</evidence>
<dbReference type="InterPro" id="IPR013897">
    <property type="entry name" value="Duc1"/>
</dbReference>
<accession>A0A8H3KTS5</accession>
<dbReference type="Pfam" id="PF08588">
    <property type="entry name" value="Duc1"/>
    <property type="match status" value="1"/>
</dbReference>
<name>A0A8H3KTS5_9GLOM</name>
<dbReference type="Proteomes" id="UP000615446">
    <property type="component" value="Unassembled WGS sequence"/>
</dbReference>
<dbReference type="PANTHER" id="PTHR34826">
    <property type="entry name" value="UPF0590 PROTEIN C409.17C"/>
    <property type="match status" value="1"/>
</dbReference>
<comment type="caution">
    <text evidence="2">The sequence shown here is derived from an EMBL/GenBank/DDBJ whole genome shotgun (WGS) entry which is preliminary data.</text>
</comment>
<organism evidence="2 3">
    <name type="scientific">Rhizophagus clarus</name>
    <dbReference type="NCBI Taxonomy" id="94130"/>
    <lineage>
        <taxon>Eukaryota</taxon>
        <taxon>Fungi</taxon>
        <taxon>Fungi incertae sedis</taxon>
        <taxon>Mucoromycota</taxon>
        <taxon>Glomeromycotina</taxon>
        <taxon>Glomeromycetes</taxon>
        <taxon>Glomerales</taxon>
        <taxon>Glomeraceae</taxon>
        <taxon>Rhizophagus</taxon>
    </lineage>
</organism>
<evidence type="ECO:0000313" key="3">
    <source>
        <dbReference type="Proteomes" id="UP000615446"/>
    </source>
</evidence>
<evidence type="ECO:0000313" key="2">
    <source>
        <dbReference type="EMBL" id="GES73694.1"/>
    </source>
</evidence>
<reference evidence="2" key="1">
    <citation type="submission" date="2019-10" db="EMBL/GenBank/DDBJ databases">
        <title>Conservation and host-specific expression of non-tandemly repeated heterogenous ribosome RNA gene in arbuscular mycorrhizal fungi.</title>
        <authorList>
            <person name="Maeda T."/>
            <person name="Kobayashi Y."/>
            <person name="Nakagawa T."/>
            <person name="Ezawa T."/>
            <person name="Yamaguchi K."/>
            <person name="Bino T."/>
            <person name="Nishimoto Y."/>
            <person name="Shigenobu S."/>
            <person name="Kawaguchi M."/>
        </authorList>
    </citation>
    <scope>NUCLEOTIDE SEQUENCE</scope>
    <source>
        <strain evidence="2">HR1</strain>
    </source>
</reference>
<sequence>MFGTIRLLFKNATMHHNAWLFWTLPFLHNFVCIVCIYKNKMPTVRIGPDYTSLKRYNVNDDKCPLFVNSSHFTGYVTVRLQDHHHKINLVKKTSPYFENHRRFFSFQFQGRFKPTNPNRDDHLWTYDDILFCAETESSVNPPMGSKLAVKFARFIDPGFNADEIFKKKRPWAGSWVICGMNIVKVWKADSEQQSFDEKSGKIKSDSKSAPTFNNPSPPLLPIEPWVYYGKHHLDEDTKLILPDKNLNSSERRKYFLNPSVRQSHVFDPSHIYSCDFFNNFTNFSTMNADMIIKFSMSKVLKNQPLRFVCRTKDGDAIFFIIEIDYSDLLE</sequence>
<gene>
    <name evidence="2" type="ORF">RCL2_000121400</name>
</gene>
<proteinExistence type="predicted"/>
<dbReference type="PANTHER" id="PTHR34826:SF2">
    <property type="entry name" value="UPF0590 PROTEIN C409.17C"/>
    <property type="match status" value="1"/>
</dbReference>
<dbReference type="AlphaFoldDB" id="A0A8H3KTS5"/>
<dbReference type="OrthoDB" id="2119945at2759"/>